<evidence type="ECO:0000256" key="1">
    <source>
        <dbReference type="SAM" id="MobiDB-lite"/>
    </source>
</evidence>
<comment type="caution">
    <text evidence="2">The sequence shown here is derived from an EMBL/GenBank/DDBJ whole genome shotgun (WGS) entry which is preliminary data.</text>
</comment>
<sequence>MPTAGLEVSPIRCLARPPVGNPVAQSHTQSEWQNHTGLTASARPTSAGHCRQTRAEASGETDRRRDSLQTGSTQLDLPPQPPQPPQRRRAVESDELFHSANRIGVPHECAQHQPPFTKSRPFVLLVCYSQNLHFTFIQAAHLS</sequence>
<accession>A0A3S5AJ53</accession>
<dbReference type="AlphaFoldDB" id="A0A3S5AJ53"/>
<dbReference type="Proteomes" id="UP000784294">
    <property type="component" value="Unassembled WGS sequence"/>
</dbReference>
<evidence type="ECO:0000313" key="2">
    <source>
        <dbReference type="EMBL" id="VEL38212.1"/>
    </source>
</evidence>
<gene>
    <name evidence="2" type="ORF">PXEA_LOCUS31652</name>
</gene>
<reference evidence="2" key="1">
    <citation type="submission" date="2018-11" db="EMBL/GenBank/DDBJ databases">
        <authorList>
            <consortium name="Pathogen Informatics"/>
        </authorList>
    </citation>
    <scope>NUCLEOTIDE SEQUENCE</scope>
</reference>
<protein>
    <submittedName>
        <fullName evidence="2">Uncharacterized protein</fullName>
    </submittedName>
</protein>
<name>A0A3S5AJ53_9PLAT</name>
<feature type="compositionally biased region" description="Polar residues" evidence="1">
    <location>
        <begin position="23"/>
        <end position="44"/>
    </location>
</feature>
<organism evidence="2 3">
    <name type="scientific">Protopolystoma xenopodis</name>
    <dbReference type="NCBI Taxonomy" id="117903"/>
    <lineage>
        <taxon>Eukaryota</taxon>
        <taxon>Metazoa</taxon>
        <taxon>Spiralia</taxon>
        <taxon>Lophotrochozoa</taxon>
        <taxon>Platyhelminthes</taxon>
        <taxon>Monogenea</taxon>
        <taxon>Polyopisthocotylea</taxon>
        <taxon>Polystomatidea</taxon>
        <taxon>Polystomatidae</taxon>
        <taxon>Protopolystoma</taxon>
    </lineage>
</organism>
<feature type="region of interest" description="Disordered" evidence="1">
    <location>
        <begin position="15"/>
        <end position="92"/>
    </location>
</feature>
<proteinExistence type="predicted"/>
<dbReference type="EMBL" id="CAAALY010257214">
    <property type="protein sequence ID" value="VEL38212.1"/>
    <property type="molecule type" value="Genomic_DNA"/>
</dbReference>
<keyword evidence="3" id="KW-1185">Reference proteome</keyword>
<evidence type="ECO:0000313" key="3">
    <source>
        <dbReference type="Proteomes" id="UP000784294"/>
    </source>
</evidence>